<feature type="domain" description="Glycosyltransferase 2-like" evidence="1">
    <location>
        <begin position="6"/>
        <end position="118"/>
    </location>
</feature>
<dbReference type="Gene3D" id="3.90.550.10">
    <property type="entry name" value="Spore Coat Polysaccharide Biosynthesis Protein SpsA, Chain A"/>
    <property type="match status" value="1"/>
</dbReference>
<accession>A0ABV6MUC8</accession>
<sequence>MAPRLSVIIPTRDRAGRLRTALTSVAAQGRADVEVVVVNDGGAPVEPVVAEFRHRLDVRPLTLSAEAGPSAARNHGIEAAEGEFLSFLDDDDVYLPGHLDSALAALDEGDVDVVYATAGVSDTWVDPLAADPPDLVESFDFAWHDGFLSVLCYIPPTGVVLRNSAQARFDTGVRIAEDWDLWLRLARRQGYRFRHLDRVGVVYHRIPAHSVSDDPVGNGRRALGMFHAGYQRMCARWAVPLDSPEAAYRDLVLQVYQHAFARYDRGRTLGSFWYERMVRTLHTGFLAGTPAAELAPGLAALLEHR</sequence>
<organism evidence="2 3">
    <name type="scientific">Kutzneria chonburiensis</name>
    <dbReference type="NCBI Taxonomy" id="1483604"/>
    <lineage>
        <taxon>Bacteria</taxon>
        <taxon>Bacillati</taxon>
        <taxon>Actinomycetota</taxon>
        <taxon>Actinomycetes</taxon>
        <taxon>Pseudonocardiales</taxon>
        <taxon>Pseudonocardiaceae</taxon>
        <taxon>Kutzneria</taxon>
    </lineage>
</organism>
<dbReference type="PANTHER" id="PTHR43685">
    <property type="entry name" value="GLYCOSYLTRANSFERASE"/>
    <property type="match status" value="1"/>
</dbReference>
<dbReference type="EMBL" id="JBHLUD010000005">
    <property type="protein sequence ID" value="MFC0543436.1"/>
    <property type="molecule type" value="Genomic_DNA"/>
</dbReference>
<dbReference type="InterPro" id="IPR029044">
    <property type="entry name" value="Nucleotide-diphossugar_trans"/>
</dbReference>
<dbReference type="SUPFAM" id="SSF53448">
    <property type="entry name" value="Nucleotide-diphospho-sugar transferases"/>
    <property type="match status" value="1"/>
</dbReference>
<dbReference type="Proteomes" id="UP001589810">
    <property type="component" value="Unassembled WGS sequence"/>
</dbReference>
<dbReference type="InterPro" id="IPR001173">
    <property type="entry name" value="Glyco_trans_2-like"/>
</dbReference>
<name>A0ABV6MUC8_9PSEU</name>
<keyword evidence="3" id="KW-1185">Reference proteome</keyword>
<dbReference type="Pfam" id="PF00535">
    <property type="entry name" value="Glycos_transf_2"/>
    <property type="match status" value="1"/>
</dbReference>
<evidence type="ECO:0000259" key="1">
    <source>
        <dbReference type="Pfam" id="PF00535"/>
    </source>
</evidence>
<reference evidence="2 3" key="1">
    <citation type="submission" date="2024-09" db="EMBL/GenBank/DDBJ databases">
        <authorList>
            <person name="Sun Q."/>
            <person name="Mori K."/>
        </authorList>
    </citation>
    <scope>NUCLEOTIDE SEQUENCE [LARGE SCALE GENOMIC DNA]</scope>
    <source>
        <strain evidence="2 3">TBRC 1432</strain>
    </source>
</reference>
<protein>
    <submittedName>
        <fullName evidence="2">Glycosyltransferase family 2 protein</fullName>
    </submittedName>
</protein>
<dbReference type="RefSeq" id="WP_273940684.1">
    <property type="nucleotide sequence ID" value="NZ_CP097263.1"/>
</dbReference>
<dbReference type="InterPro" id="IPR050834">
    <property type="entry name" value="Glycosyltransf_2"/>
</dbReference>
<evidence type="ECO:0000313" key="3">
    <source>
        <dbReference type="Proteomes" id="UP001589810"/>
    </source>
</evidence>
<gene>
    <name evidence="2" type="ORF">ACFFH7_18185</name>
</gene>
<comment type="caution">
    <text evidence="2">The sequence shown here is derived from an EMBL/GenBank/DDBJ whole genome shotgun (WGS) entry which is preliminary data.</text>
</comment>
<dbReference type="PANTHER" id="PTHR43685:SF2">
    <property type="entry name" value="GLYCOSYLTRANSFERASE 2-LIKE DOMAIN-CONTAINING PROTEIN"/>
    <property type="match status" value="1"/>
</dbReference>
<evidence type="ECO:0000313" key="2">
    <source>
        <dbReference type="EMBL" id="MFC0543436.1"/>
    </source>
</evidence>
<proteinExistence type="predicted"/>